<feature type="non-terminal residue" evidence="2">
    <location>
        <position position="72"/>
    </location>
</feature>
<gene>
    <name evidence="1" type="ORF">PMAYCL1PPCAC_10589</name>
    <name evidence="2" type="ORF">PMAYCL1PPCAC_10591</name>
</gene>
<evidence type="ECO:0000313" key="3">
    <source>
        <dbReference type="Proteomes" id="UP001328107"/>
    </source>
</evidence>
<sequence>KKQYCCKTCSAPPAPSTTTCAIIYTGTSTVVANAVPGPQFQTVDQTKLPLSKISVNAGCILTLTDTNLVEIP</sequence>
<reference evidence="2" key="2">
    <citation type="submission" date="2023-06" db="EMBL/GenBank/DDBJ databases">
        <title>Genome assembly of Pristionchus species.</title>
        <authorList>
            <person name="Yoshida K."/>
            <person name="Sommer R.J."/>
        </authorList>
    </citation>
    <scope>NUCLEOTIDE SEQUENCE</scope>
    <source>
        <strain evidence="2">RS5460</strain>
    </source>
</reference>
<protein>
    <submittedName>
        <fullName evidence="2">Uncharacterized protein</fullName>
    </submittedName>
</protein>
<reference evidence="3" key="1">
    <citation type="submission" date="2022-10" db="EMBL/GenBank/DDBJ databases">
        <title>Genome assembly of Pristionchus species.</title>
        <authorList>
            <person name="Yoshida K."/>
            <person name="Sommer R.J."/>
        </authorList>
    </citation>
    <scope>NUCLEOTIDE SEQUENCE [LARGE SCALE GENOMIC DNA]</scope>
    <source>
        <strain evidence="3">RS5460</strain>
    </source>
</reference>
<proteinExistence type="predicted"/>
<dbReference type="Proteomes" id="UP001328107">
    <property type="component" value="Unassembled WGS sequence"/>
</dbReference>
<comment type="caution">
    <text evidence="2">The sequence shown here is derived from an EMBL/GenBank/DDBJ whole genome shotgun (WGS) entry which is preliminary data.</text>
</comment>
<evidence type="ECO:0000313" key="1">
    <source>
        <dbReference type="EMBL" id="GMR40394.1"/>
    </source>
</evidence>
<dbReference type="EMBL" id="BTRK01000003">
    <property type="protein sequence ID" value="GMR40396.1"/>
    <property type="molecule type" value="Genomic_DNA"/>
</dbReference>
<accession>A0AAN4ZGH8</accession>
<organism evidence="2 3">
    <name type="scientific">Pristionchus mayeri</name>
    <dbReference type="NCBI Taxonomy" id="1317129"/>
    <lineage>
        <taxon>Eukaryota</taxon>
        <taxon>Metazoa</taxon>
        <taxon>Ecdysozoa</taxon>
        <taxon>Nematoda</taxon>
        <taxon>Chromadorea</taxon>
        <taxon>Rhabditida</taxon>
        <taxon>Rhabditina</taxon>
        <taxon>Diplogasteromorpha</taxon>
        <taxon>Diplogasteroidea</taxon>
        <taxon>Neodiplogasteridae</taxon>
        <taxon>Pristionchus</taxon>
    </lineage>
</organism>
<name>A0AAN4ZGH8_9BILA</name>
<dbReference type="AlphaFoldDB" id="A0AAN4ZGH8"/>
<feature type="non-terminal residue" evidence="2">
    <location>
        <position position="1"/>
    </location>
</feature>
<keyword evidence="3" id="KW-1185">Reference proteome</keyword>
<evidence type="ECO:0000313" key="2">
    <source>
        <dbReference type="EMBL" id="GMR40396.1"/>
    </source>
</evidence>
<dbReference type="EMBL" id="BTRK01000003">
    <property type="protein sequence ID" value="GMR40394.1"/>
    <property type="molecule type" value="Genomic_DNA"/>
</dbReference>